<comment type="caution">
    <text evidence="1">The sequence shown here is derived from an EMBL/GenBank/DDBJ whole genome shotgun (WGS) entry which is preliminary data.</text>
</comment>
<evidence type="ECO:0000313" key="1">
    <source>
        <dbReference type="EMBL" id="KAI3779327.1"/>
    </source>
</evidence>
<dbReference type="Proteomes" id="UP001055811">
    <property type="component" value="Linkage Group LG02"/>
</dbReference>
<evidence type="ECO:0000313" key="2">
    <source>
        <dbReference type="Proteomes" id="UP001055811"/>
    </source>
</evidence>
<reference evidence="1 2" key="2">
    <citation type="journal article" date="2022" name="Mol. Ecol. Resour.">
        <title>The genomes of chicory, endive, great burdock and yacon provide insights into Asteraceae paleo-polyploidization history and plant inulin production.</title>
        <authorList>
            <person name="Fan W."/>
            <person name="Wang S."/>
            <person name="Wang H."/>
            <person name="Wang A."/>
            <person name="Jiang F."/>
            <person name="Liu H."/>
            <person name="Zhao H."/>
            <person name="Xu D."/>
            <person name="Zhang Y."/>
        </authorList>
    </citation>
    <scope>NUCLEOTIDE SEQUENCE [LARGE SCALE GENOMIC DNA]</scope>
    <source>
        <strain evidence="2">cv. Punajuju</strain>
        <tissue evidence="1">Leaves</tissue>
    </source>
</reference>
<name>A0ACB9G7C5_CICIN</name>
<organism evidence="1 2">
    <name type="scientific">Cichorium intybus</name>
    <name type="common">Chicory</name>
    <dbReference type="NCBI Taxonomy" id="13427"/>
    <lineage>
        <taxon>Eukaryota</taxon>
        <taxon>Viridiplantae</taxon>
        <taxon>Streptophyta</taxon>
        <taxon>Embryophyta</taxon>
        <taxon>Tracheophyta</taxon>
        <taxon>Spermatophyta</taxon>
        <taxon>Magnoliopsida</taxon>
        <taxon>eudicotyledons</taxon>
        <taxon>Gunneridae</taxon>
        <taxon>Pentapetalae</taxon>
        <taxon>asterids</taxon>
        <taxon>campanulids</taxon>
        <taxon>Asterales</taxon>
        <taxon>Asteraceae</taxon>
        <taxon>Cichorioideae</taxon>
        <taxon>Cichorieae</taxon>
        <taxon>Cichoriinae</taxon>
        <taxon>Cichorium</taxon>
    </lineage>
</organism>
<reference evidence="2" key="1">
    <citation type="journal article" date="2022" name="Mol. Ecol. Resour.">
        <title>The genomes of chicory, endive, great burdock and yacon provide insights into Asteraceae palaeo-polyploidization history and plant inulin production.</title>
        <authorList>
            <person name="Fan W."/>
            <person name="Wang S."/>
            <person name="Wang H."/>
            <person name="Wang A."/>
            <person name="Jiang F."/>
            <person name="Liu H."/>
            <person name="Zhao H."/>
            <person name="Xu D."/>
            <person name="Zhang Y."/>
        </authorList>
    </citation>
    <scope>NUCLEOTIDE SEQUENCE [LARGE SCALE GENOMIC DNA]</scope>
    <source>
        <strain evidence="2">cv. Punajuju</strain>
    </source>
</reference>
<proteinExistence type="predicted"/>
<accession>A0ACB9G7C5</accession>
<dbReference type="EMBL" id="CM042010">
    <property type="protein sequence ID" value="KAI3779327.1"/>
    <property type="molecule type" value="Genomic_DNA"/>
</dbReference>
<sequence length="115" mass="13187">MWRNYPKLFSGTDFRDEIHSSGGEFKDYLVRDFGGFLRLEEGDPTREKACDGSWASLHSSEVRCVDELSGDIREYLCGFESGTSVDKGSLGLRDLDELYWESKLKLRTESFSLKK</sequence>
<gene>
    <name evidence="1" type="ORF">L2E82_09014</name>
</gene>
<keyword evidence="2" id="KW-1185">Reference proteome</keyword>
<protein>
    <submittedName>
        <fullName evidence="1">Uncharacterized protein</fullName>
    </submittedName>
</protein>